<accession>A0A323VBV0</accession>
<dbReference type="PANTHER" id="PTHR33121">
    <property type="entry name" value="CYCLIC DI-GMP PHOSPHODIESTERASE PDEF"/>
    <property type="match status" value="1"/>
</dbReference>
<dbReference type="SMART" id="SM00052">
    <property type="entry name" value="EAL"/>
    <property type="match status" value="1"/>
</dbReference>
<reference evidence="2 3" key="1">
    <citation type="submission" date="2018-06" db="EMBL/GenBank/DDBJ databases">
        <title>Azoarcus communis strain SWub3 genome.</title>
        <authorList>
            <person name="Zorraquino Salvo V."/>
            <person name="Toubiana D."/>
            <person name="Blumwald E."/>
        </authorList>
    </citation>
    <scope>NUCLEOTIDE SEQUENCE [LARGE SCALE GENOMIC DNA]</scope>
    <source>
        <strain evidence="2 3">SWub3</strain>
    </source>
</reference>
<dbReference type="Pfam" id="PF00563">
    <property type="entry name" value="EAL"/>
    <property type="match status" value="1"/>
</dbReference>
<sequence length="604" mass="65981">MLNNDNSMRLAIALGLITASSLGLVIVQGSAIAIFVSLIGLSMGLLGTLHTVRRLMPAETELRSLSRRYGELQRTYENIFCDLPAGLIKVSDDGRILACNHRLLDQLGYFDEIALVGLQVDTLFPVSGPGFPKIGSKDVHAMIRRSSGDLHPVRIGVVSVPMESSTSILIFVDDEQEVVRLDNERLAWLAVVEAASTWVLQFNANHQLIYLNPAARRALGNSLRSAGRTGPVDLDEVITITDANEVKALISATETGSHSNRKLYFRTDTGQFRTLVDVIVHRCDGEGTAWYSLVASPYPTAHGEGPACVCQGATVHACPHQPSTHDPVDSPQQDEIMSSLSNLLQTGQQELDLYFQPQVECPGNRIVGVECLLRWRHPEFGTISPLCFVPLAEHAGLAYWLDNWVLDTALGHYSNWQASGIRTRMAINISACSLSNPDFADAVDRLLDKHRVPASLIELEITESALIEHHDLATRNVQQLRQKGIGLALDDFGTGFASFARLQSLCFDRLKIDRRFVNGMASRSCNAAIVDATLMLGRLLGQEVVAEGVENLDDLALLERMGCTCMQGWLFYPAMDSASCQALLLKQQASTVSFSPDTSAASVS</sequence>
<dbReference type="InterPro" id="IPR035965">
    <property type="entry name" value="PAS-like_dom_sf"/>
</dbReference>
<evidence type="ECO:0000313" key="2">
    <source>
        <dbReference type="EMBL" id="PZA17718.1"/>
    </source>
</evidence>
<dbReference type="Gene3D" id="3.30.450.20">
    <property type="entry name" value="PAS domain"/>
    <property type="match status" value="1"/>
</dbReference>
<dbReference type="InterPro" id="IPR050706">
    <property type="entry name" value="Cyclic-di-GMP_PDE-like"/>
</dbReference>
<dbReference type="PANTHER" id="PTHR33121:SF71">
    <property type="entry name" value="OXYGEN SENSOR PROTEIN DOSP"/>
    <property type="match status" value="1"/>
</dbReference>
<dbReference type="RefSeq" id="WP_110523064.1">
    <property type="nucleotide sequence ID" value="NZ_QKOE01000002.1"/>
</dbReference>
<dbReference type="SUPFAM" id="SSF55785">
    <property type="entry name" value="PYP-like sensor domain (PAS domain)"/>
    <property type="match status" value="2"/>
</dbReference>
<dbReference type="SUPFAM" id="SSF141868">
    <property type="entry name" value="EAL domain-like"/>
    <property type="match status" value="1"/>
</dbReference>
<dbReference type="Gene3D" id="3.20.20.450">
    <property type="entry name" value="EAL domain"/>
    <property type="match status" value="1"/>
</dbReference>
<gene>
    <name evidence="2" type="ORF">DNK49_04085</name>
</gene>
<dbReference type="CDD" id="cd01948">
    <property type="entry name" value="EAL"/>
    <property type="match status" value="1"/>
</dbReference>
<dbReference type="GO" id="GO:0071111">
    <property type="term" value="F:cyclic-guanylate-specific phosphodiesterase activity"/>
    <property type="evidence" value="ECO:0007669"/>
    <property type="project" value="InterPro"/>
</dbReference>
<protein>
    <recommendedName>
        <fullName evidence="1">EAL domain-containing protein</fullName>
    </recommendedName>
</protein>
<name>A0A323VBV0_9RHOO</name>
<dbReference type="InterPro" id="IPR001633">
    <property type="entry name" value="EAL_dom"/>
</dbReference>
<dbReference type="Proteomes" id="UP000248259">
    <property type="component" value="Unassembled WGS sequence"/>
</dbReference>
<proteinExistence type="predicted"/>
<dbReference type="InterPro" id="IPR035919">
    <property type="entry name" value="EAL_sf"/>
</dbReference>
<dbReference type="OrthoDB" id="9813903at2"/>
<organism evidence="2 3">
    <name type="scientific">Parazoarcus communis SWub3 = DSM 12120</name>
    <dbReference type="NCBI Taxonomy" id="1121029"/>
    <lineage>
        <taxon>Bacteria</taxon>
        <taxon>Pseudomonadati</taxon>
        <taxon>Pseudomonadota</taxon>
        <taxon>Betaproteobacteria</taxon>
        <taxon>Rhodocyclales</taxon>
        <taxon>Zoogloeaceae</taxon>
        <taxon>Parazoarcus</taxon>
    </lineage>
</organism>
<evidence type="ECO:0000259" key="1">
    <source>
        <dbReference type="PROSITE" id="PS50883"/>
    </source>
</evidence>
<comment type="caution">
    <text evidence="2">The sequence shown here is derived from an EMBL/GenBank/DDBJ whole genome shotgun (WGS) entry which is preliminary data.</text>
</comment>
<dbReference type="PROSITE" id="PS50883">
    <property type="entry name" value="EAL"/>
    <property type="match status" value="1"/>
</dbReference>
<dbReference type="AlphaFoldDB" id="A0A323VBV0"/>
<dbReference type="InterPro" id="IPR000014">
    <property type="entry name" value="PAS"/>
</dbReference>
<keyword evidence="3" id="KW-1185">Reference proteome</keyword>
<evidence type="ECO:0000313" key="3">
    <source>
        <dbReference type="Proteomes" id="UP000248259"/>
    </source>
</evidence>
<dbReference type="SMART" id="SM00091">
    <property type="entry name" value="PAS"/>
    <property type="match status" value="2"/>
</dbReference>
<dbReference type="EMBL" id="QKOE01000002">
    <property type="protein sequence ID" value="PZA17718.1"/>
    <property type="molecule type" value="Genomic_DNA"/>
</dbReference>
<feature type="domain" description="EAL" evidence="1">
    <location>
        <begin position="333"/>
        <end position="588"/>
    </location>
</feature>